<feature type="region of interest" description="Disordered" evidence="1">
    <location>
        <begin position="104"/>
        <end position="134"/>
    </location>
</feature>
<name>A0AA40FAP1_9PEZI</name>
<keyword evidence="3" id="KW-1185">Reference proteome</keyword>
<dbReference type="EMBL" id="JAUKUD010000001">
    <property type="protein sequence ID" value="KAK0754310.1"/>
    <property type="molecule type" value="Genomic_DNA"/>
</dbReference>
<evidence type="ECO:0000313" key="3">
    <source>
        <dbReference type="Proteomes" id="UP001172155"/>
    </source>
</evidence>
<organism evidence="2 3">
    <name type="scientific">Schizothecium vesticola</name>
    <dbReference type="NCBI Taxonomy" id="314040"/>
    <lineage>
        <taxon>Eukaryota</taxon>
        <taxon>Fungi</taxon>
        <taxon>Dikarya</taxon>
        <taxon>Ascomycota</taxon>
        <taxon>Pezizomycotina</taxon>
        <taxon>Sordariomycetes</taxon>
        <taxon>Sordariomycetidae</taxon>
        <taxon>Sordariales</taxon>
        <taxon>Schizotheciaceae</taxon>
        <taxon>Schizothecium</taxon>
    </lineage>
</organism>
<evidence type="ECO:0000256" key="1">
    <source>
        <dbReference type="SAM" id="MobiDB-lite"/>
    </source>
</evidence>
<dbReference type="Proteomes" id="UP001172155">
    <property type="component" value="Unassembled WGS sequence"/>
</dbReference>
<proteinExistence type="predicted"/>
<dbReference type="AlphaFoldDB" id="A0AA40FAP1"/>
<comment type="caution">
    <text evidence="2">The sequence shown here is derived from an EMBL/GenBank/DDBJ whole genome shotgun (WGS) entry which is preliminary data.</text>
</comment>
<protein>
    <submittedName>
        <fullName evidence="2">Uncharacterized protein</fullName>
    </submittedName>
</protein>
<evidence type="ECO:0000313" key="2">
    <source>
        <dbReference type="EMBL" id="KAK0754310.1"/>
    </source>
</evidence>
<accession>A0AA40FAP1</accession>
<feature type="compositionally biased region" description="Pro residues" evidence="1">
    <location>
        <begin position="115"/>
        <end position="128"/>
    </location>
</feature>
<reference evidence="2" key="1">
    <citation type="submission" date="2023-06" db="EMBL/GenBank/DDBJ databases">
        <title>Genome-scale phylogeny and comparative genomics of the fungal order Sordariales.</title>
        <authorList>
            <consortium name="Lawrence Berkeley National Laboratory"/>
            <person name="Hensen N."/>
            <person name="Bonometti L."/>
            <person name="Westerberg I."/>
            <person name="Brannstrom I.O."/>
            <person name="Guillou S."/>
            <person name="Cros-Aarteil S."/>
            <person name="Calhoun S."/>
            <person name="Haridas S."/>
            <person name="Kuo A."/>
            <person name="Mondo S."/>
            <person name="Pangilinan J."/>
            <person name="Riley R."/>
            <person name="LaButti K."/>
            <person name="Andreopoulos B."/>
            <person name="Lipzen A."/>
            <person name="Chen C."/>
            <person name="Yanf M."/>
            <person name="Daum C."/>
            <person name="Ng V."/>
            <person name="Clum A."/>
            <person name="Steindorff A."/>
            <person name="Ohm R."/>
            <person name="Martin F."/>
            <person name="Silar P."/>
            <person name="Natvig D."/>
            <person name="Lalanne C."/>
            <person name="Gautier V."/>
            <person name="Ament-velasquez S.L."/>
            <person name="Kruys A."/>
            <person name="Hutchinson M.I."/>
            <person name="Powell A.J."/>
            <person name="Barry K."/>
            <person name="Miller A.N."/>
            <person name="Grigoriev I.V."/>
            <person name="Debuchy R."/>
            <person name="Gladieux P."/>
            <person name="Thoren M.H."/>
            <person name="Johannesson H."/>
        </authorList>
    </citation>
    <scope>NUCLEOTIDE SEQUENCE</scope>
    <source>
        <strain evidence="2">SMH3187-1</strain>
    </source>
</reference>
<gene>
    <name evidence="2" type="ORF">B0T18DRAFT_34877</name>
</gene>
<sequence>MGCIECLEHYICLLSLSTPTMRPFRGMEPAYIMSTRRKHHQWRIPLCALPQDLSRHGTIDSLRLESRSYVSRRNRQTSTEVGELLEDIGGFRVVIAKLGASGTNGPYTRLRPSKPRPPTVGPPGPFDRPPSTQTPEMRRHWVAKCTLLGRSHPLGSLFHHHTKQPTGDDARRVPYRRPLDAMCLEKVLLFPFGPLGMDAWRVPRKPLWPATKTLSHARPRRPELARKICCYFIPAPGANMEALRSPARLPHILSFKYHIRITDSFWPLHSLNIVPLRTTVSLTCTLG</sequence>